<accession>A0AAD9M011</accession>
<dbReference type="EMBL" id="MU842895">
    <property type="protein sequence ID" value="KAK2027404.1"/>
    <property type="molecule type" value="Genomic_DNA"/>
</dbReference>
<dbReference type="AlphaFoldDB" id="A0AAD9M011"/>
<gene>
    <name evidence="1" type="ORF">LX32DRAFT_640882</name>
</gene>
<organism evidence="1 2">
    <name type="scientific">Colletotrichum zoysiae</name>
    <dbReference type="NCBI Taxonomy" id="1216348"/>
    <lineage>
        <taxon>Eukaryota</taxon>
        <taxon>Fungi</taxon>
        <taxon>Dikarya</taxon>
        <taxon>Ascomycota</taxon>
        <taxon>Pezizomycotina</taxon>
        <taxon>Sordariomycetes</taxon>
        <taxon>Hypocreomycetidae</taxon>
        <taxon>Glomerellales</taxon>
        <taxon>Glomerellaceae</taxon>
        <taxon>Colletotrichum</taxon>
        <taxon>Colletotrichum graminicola species complex</taxon>
    </lineage>
</organism>
<comment type="caution">
    <text evidence="1">The sequence shown here is derived from an EMBL/GenBank/DDBJ whole genome shotgun (WGS) entry which is preliminary data.</text>
</comment>
<dbReference type="Proteomes" id="UP001232148">
    <property type="component" value="Unassembled WGS sequence"/>
</dbReference>
<proteinExistence type="predicted"/>
<sequence length="62" mass="7391">MLNNKRLPSDKLAGLPREEVWYEEGEGQMNWLYIPKIEDQIEEWVNEKGHQGIQPCYKSQDE</sequence>
<keyword evidence="2" id="KW-1185">Reference proteome</keyword>
<protein>
    <submittedName>
        <fullName evidence="1">Uncharacterized protein</fullName>
    </submittedName>
</protein>
<evidence type="ECO:0000313" key="2">
    <source>
        <dbReference type="Proteomes" id="UP001232148"/>
    </source>
</evidence>
<reference evidence="1" key="1">
    <citation type="submission" date="2021-06" db="EMBL/GenBank/DDBJ databases">
        <title>Comparative genomics, transcriptomics and evolutionary studies reveal genomic signatures of adaptation to plant cell wall in hemibiotrophic fungi.</title>
        <authorList>
            <consortium name="DOE Joint Genome Institute"/>
            <person name="Baroncelli R."/>
            <person name="Diaz J.F."/>
            <person name="Benocci T."/>
            <person name="Peng M."/>
            <person name="Battaglia E."/>
            <person name="Haridas S."/>
            <person name="Andreopoulos W."/>
            <person name="Labutti K."/>
            <person name="Pangilinan J."/>
            <person name="Floch G.L."/>
            <person name="Makela M.R."/>
            <person name="Henrissat B."/>
            <person name="Grigoriev I.V."/>
            <person name="Crouch J.A."/>
            <person name="De Vries R.P."/>
            <person name="Sukno S.A."/>
            <person name="Thon M.R."/>
        </authorList>
    </citation>
    <scope>NUCLEOTIDE SEQUENCE</scope>
    <source>
        <strain evidence="1">MAFF235873</strain>
    </source>
</reference>
<evidence type="ECO:0000313" key="1">
    <source>
        <dbReference type="EMBL" id="KAK2027404.1"/>
    </source>
</evidence>
<name>A0AAD9M011_9PEZI</name>